<dbReference type="EMBL" id="QPJD01000016">
    <property type="protein sequence ID" value="RCW42445.1"/>
    <property type="molecule type" value="Genomic_DNA"/>
</dbReference>
<evidence type="ECO:0000313" key="2">
    <source>
        <dbReference type="Proteomes" id="UP000252415"/>
    </source>
</evidence>
<proteinExistence type="predicted"/>
<accession>A0A368VN76</accession>
<keyword evidence="2" id="KW-1185">Reference proteome</keyword>
<dbReference type="AlphaFoldDB" id="A0A368VN76"/>
<sequence>MKIGITSIKCLRSTRELRRASIVRTDLSIRCDRSSQRAEKDRIYTITDTATDNAENKTVKTATEREEGFGAFLIVRLEKLRGLYGYL</sequence>
<comment type="caution">
    <text evidence="1">The sequence shown here is derived from an EMBL/GenBank/DDBJ whole genome shotgun (WGS) entry which is preliminary data.</text>
</comment>
<evidence type="ECO:0000313" key="1">
    <source>
        <dbReference type="EMBL" id="RCW42445.1"/>
    </source>
</evidence>
<dbReference type="Proteomes" id="UP000252415">
    <property type="component" value="Unassembled WGS sequence"/>
</dbReference>
<gene>
    <name evidence="1" type="ORF">DFP97_1167</name>
</gene>
<name>A0A368VN76_9BACL</name>
<organism evidence="1 2">
    <name type="scientific">Paenibacillus prosopidis</name>
    <dbReference type="NCBI Taxonomy" id="630520"/>
    <lineage>
        <taxon>Bacteria</taxon>
        <taxon>Bacillati</taxon>
        <taxon>Bacillota</taxon>
        <taxon>Bacilli</taxon>
        <taxon>Bacillales</taxon>
        <taxon>Paenibacillaceae</taxon>
        <taxon>Paenibacillus</taxon>
    </lineage>
</organism>
<reference evidence="1 2" key="1">
    <citation type="submission" date="2018-07" db="EMBL/GenBank/DDBJ databases">
        <title>Genomic Encyclopedia of Type Strains, Phase III (KMG-III): the genomes of soil and plant-associated and newly described type strains.</title>
        <authorList>
            <person name="Whitman W."/>
        </authorList>
    </citation>
    <scope>NUCLEOTIDE SEQUENCE [LARGE SCALE GENOMIC DNA]</scope>
    <source>
        <strain evidence="1 2">CECT 7506</strain>
    </source>
</reference>
<protein>
    <submittedName>
        <fullName evidence="1">Uncharacterized protein</fullName>
    </submittedName>
</protein>